<evidence type="ECO:0000313" key="1">
    <source>
        <dbReference type="EMBL" id="OGC58223.1"/>
    </source>
</evidence>
<evidence type="ECO:0000313" key="2">
    <source>
        <dbReference type="Proteomes" id="UP000178346"/>
    </source>
</evidence>
<reference evidence="1 2" key="1">
    <citation type="journal article" date="2016" name="Nat. Commun.">
        <title>Thousands of microbial genomes shed light on interconnected biogeochemical processes in an aquifer system.</title>
        <authorList>
            <person name="Anantharaman K."/>
            <person name="Brown C.T."/>
            <person name="Hug L.A."/>
            <person name="Sharon I."/>
            <person name="Castelle C.J."/>
            <person name="Probst A.J."/>
            <person name="Thomas B.C."/>
            <person name="Singh A."/>
            <person name="Wilkins M.J."/>
            <person name="Karaoz U."/>
            <person name="Brodie E.L."/>
            <person name="Williams K.H."/>
            <person name="Hubbard S.S."/>
            <person name="Banfield J.F."/>
        </authorList>
    </citation>
    <scope>NUCLEOTIDE SEQUENCE [LARGE SCALE GENOMIC DNA]</scope>
</reference>
<dbReference type="Proteomes" id="UP000178346">
    <property type="component" value="Unassembled WGS sequence"/>
</dbReference>
<dbReference type="EMBL" id="MEVJ01000004">
    <property type="protein sequence ID" value="OGC58223.1"/>
    <property type="molecule type" value="Genomic_DNA"/>
</dbReference>
<accession>A0A1F4VN46</accession>
<dbReference type="AlphaFoldDB" id="A0A1F4VN46"/>
<comment type="caution">
    <text evidence="1">The sequence shown here is derived from an EMBL/GenBank/DDBJ whole genome shotgun (WGS) entry which is preliminary data.</text>
</comment>
<sequence length="355" mass="39493">MHSCSLSGIKEVNVMLDTPNSKTYFEHPGKVIEVNNKFKLVMAIALDPTTRHKEGIVRCVISREGDLEISGYIDRSELHIIKGDSLEHFVIGERLKMRNEDEVIKQFAGDGWDLIGLEDPDIFIDKTTSLTHIYFTIPFLIKSKGLTSVNLGHAVGPNLNSLEMTMPVLLADEKNVCAKEVSIAPTNKLGVRYNLVESNDHVDNIWFSTVRVAIAKDLGKSWKFGETVFHPNEHKIPWIAGHASPGPLLPKTFIDPGHGKMLGIINGREANQIIGKDIKYGMFSVGLFIYDYEKGKIDWVSPDPLIQDSQAKTITFASQFVGTTEGEGILYAHVDDSFVRAYTLYAGGIRLLLPI</sequence>
<evidence type="ECO:0008006" key="3">
    <source>
        <dbReference type="Google" id="ProtNLM"/>
    </source>
</evidence>
<name>A0A1F4VN46_UNCKA</name>
<gene>
    <name evidence="1" type="ORF">A2976_03915</name>
</gene>
<protein>
    <recommendedName>
        <fullName evidence="3">Glycosidase</fullName>
    </recommendedName>
</protein>
<organism evidence="1 2">
    <name type="scientific">candidate division WWE3 bacterium RIFCSPLOWO2_01_FULL_41_9</name>
    <dbReference type="NCBI Taxonomy" id="1802626"/>
    <lineage>
        <taxon>Bacteria</taxon>
        <taxon>Katanobacteria</taxon>
    </lineage>
</organism>
<proteinExistence type="predicted"/>